<dbReference type="EMBL" id="CP011074">
    <property type="protein sequence ID" value="AKF92886.1"/>
    <property type="molecule type" value="Genomic_DNA"/>
</dbReference>
<proteinExistence type="predicted"/>
<feature type="signal peptide" evidence="1">
    <location>
        <begin position="1"/>
        <end position="27"/>
    </location>
</feature>
<protein>
    <submittedName>
        <fullName evidence="2">Uncharacterized protein</fullName>
    </submittedName>
</protein>
<gene>
    <name evidence="2" type="ORF">EX87_03825</name>
</gene>
<evidence type="ECO:0000313" key="2">
    <source>
        <dbReference type="EMBL" id="AKF92886.1"/>
    </source>
</evidence>
<sequence length="216" mass="23811">MKKFCVPLLSMALFASVIGFTPDYASAKDVTSVNVSEDNQDKVDKKFTEIAEKYEIGEAIKGDDLEFIKQHAIEVEDNDDMKAKAIWDIERNFKVTGSGKNDDLSAKLSGELTAVVGFWHNTVDGDLKLTVTKGSPKKYRLKANLLGFGLVNSDGDVGKTVDKTFDSDWNESTKKSYPYTFGGDIYANIIYYNVSVDGSVKSSNGTLTVRGKEDKD</sequence>
<keyword evidence="1" id="KW-0732">Signal</keyword>
<dbReference type="RefSeq" id="WP_031411571.1">
    <property type="nucleotide sequence ID" value="NZ_CP011074.1"/>
</dbReference>
<reference evidence="2" key="1">
    <citation type="submission" date="2015-03" db="EMBL/GenBank/DDBJ databases">
        <title>MIGS Cultured Bacterial/Archaeal sample from Brevibacillus laterosporus.</title>
        <authorList>
            <person name="Zeng D."/>
            <person name="Zhu L."/>
            <person name="Dong G."/>
            <person name="Ye W."/>
            <person name="Ren D."/>
            <person name="Wu L."/>
            <person name="Xu J."/>
            <person name="Li G."/>
            <person name="Guo L."/>
        </authorList>
    </citation>
    <scope>NUCLEOTIDE SEQUENCE</scope>
    <source>
        <strain evidence="2">B9</strain>
    </source>
</reference>
<dbReference type="AlphaFoldDB" id="A0A0F6XYZ5"/>
<accession>A0A0F6XYZ5</accession>
<evidence type="ECO:0000256" key="1">
    <source>
        <dbReference type="SAM" id="SignalP"/>
    </source>
</evidence>
<organism evidence="2">
    <name type="scientific">Brevibacillus laterosporus</name>
    <name type="common">Bacillus laterosporus</name>
    <dbReference type="NCBI Taxonomy" id="1465"/>
    <lineage>
        <taxon>Bacteria</taxon>
        <taxon>Bacillati</taxon>
        <taxon>Bacillota</taxon>
        <taxon>Bacilli</taxon>
        <taxon>Bacillales</taxon>
        <taxon>Paenibacillaceae</taxon>
        <taxon>Brevibacillus</taxon>
    </lineage>
</organism>
<name>A0A0F6XYZ5_BRELA</name>
<feature type="chain" id="PRO_5002512580" evidence="1">
    <location>
        <begin position="28"/>
        <end position="216"/>
    </location>
</feature>